<dbReference type="InterPro" id="IPR050859">
    <property type="entry name" value="Class-I_PLP-dep_aminotransf"/>
</dbReference>
<evidence type="ECO:0000256" key="3">
    <source>
        <dbReference type="ARBA" id="ARBA00022576"/>
    </source>
</evidence>
<keyword evidence="5" id="KW-0663">Pyridoxal phosphate</keyword>
<evidence type="ECO:0000256" key="4">
    <source>
        <dbReference type="ARBA" id="ARBA00022679"/>
    </source>
</evidence>
<comment type="similarity">
    <text evidence="2">Belongs to the class-I pyridoxal-phosphate-dependent aminotransferase family.</text>
</comment>
<dbReference type="InterPro" id="IPR015421">
    <property type="entry name" value="PyrdxlP-dep_Trfase_major"/>
</dbReference>
<dbReference type="EMBL" id="CAJPDQ010000004">
    <property type="protein sequence ID" value="CAF9907852.1"/>
    <property type="molecule type" value="Genomic_DNA"/>
</dbReference>
<evidence type="ECO:0000259" key="7">
    <source>
        <dbReference type="Pfam" id="PF00155"/>
    </source>
</evidence>
<protein>
    <recommendedName>
        <fullName evidence="7">Aminotransferase class I/classII large domain-containing protein</fullName>
    </recommendedName>
</protein>
<dbReference type="AlphaFoldDB" id="A0A8H3HYL6"/>
<dbReference type="GO" id="GO:0008483">
    <property type="term" value="F:transaminase activity"/>
    <property type="evidence" value="ECO:0007669"/>
    <property type="project" value="UniProtKB-KW"/>
</dbReference>
<dbReference type="PANTHER" id="PTHR42790:SF1">
    <property type="entry name" value="AROMATIC AMINO ACID AMINOTRANSFERASE, HYPOTHETICAL (EUROFUNG)"/>
    <property type="match status" value="1"/>
</dbReference>
<keyword evidence="3" id="KW-0032">Aminotransferase</keyword>
<dbReference type="CDD" id="cd00609">
    <property type="entry name" value="AAT_like"/>
    <property type="match status" value="1"/>
</dbReference>
<keyword evidence="9" id="KW-1185">Reference proteome</keyword>
<keyword evidence="4" id="KW-0808">Transferase</keyword>
<dbReference type="GO" id="GO:1901605">
    <property type="term" value="P:alpha-amino acid metabolic process"/>
    <property type="evidence" value="ECO:0007669"/>
    <property type="project" value="TreeGrafter"/>
</dbReference>
<evidence type="ECO:0000313" key="8">
    <source>
        <dbReference type="EMBL" id="CAF9907852.1"/>
    </source>
</evidence>
<dbReference type="OrthoDB" id="691673at2759"/>
<feature type="region of interest" description="Disordered" evidence="6">
    <location>
        <begin position="454"/>
        <end position="473"/>
    </location>
</feature>
<feature type="region of interest" description="Disordered" evidence="6">
    <location>
        <begin position="69"/>
        <end position="104"/>
    </location>
</feature>
<evidence type="ECO:0000256" key="2">
    <source>
        <dbReference type="ARBA" id="ARBA00007441"/>
    </source>
</evidence>
<evidence type="ECO:0000256" key="1">
    <source>
        <dbReference type="ARBA" id="ARBA00001933"/>
    </source>
</evidence>
<accession>A0A8H3HYL6</accession>
<name>A0A8H3HYL6_9LECA</name>
<dbReference type="InterPro" id="IPR004839">
    <property type="entry name" value="Aminotransferase_I/II_large"/>
</dbReference>
<evidence type="ECO:0000256" key="6">
    <source>
        <dbReference type="SAM" id="MobiDB-lite"/>
    </source>
</evidence>
<dbReference type="InterPro" id="IPR015424">
    <property type="entry name" value="PyrdxlP-dep_Trfase"/>
</dbReference>
<dbReference type="GO" id="GO:0030170">
    <property type="term" value="F:pyridoxal phosphate binding"/>
    <property type="evidence" value="ECO:0007669"/>
    <property type="project" value="InterPro"/>
</dbReference>
<dbReference type="PANTHER" id="PTHR42790">
    <property type="entry name" value="AMINOTRANSFERASE"/>
    <property type="match status" value="1"/>
</dbReference>
<dbReference type="Pfam" id="PF00155">
    <property type="entry name" value="Aminotran_1_2"/>
    <property type="match status" value="1"/>
</dbReference>
<evidence type="ECO:0000256" key="5">
    <source>
        <dbReference type="ARBA" id="ARBA00022898"/>
    </source>
</evidence>
<dbReference type="SUPFAM" id="SSF53383">
    <property type="entry name" value="PLP-dependent transferases"/>
    <property type="match status" value="1"/>
</dbReference>
<comment type="caution">
    <text evidence="8">The sequence shown here is derived from an EMBL/GenBank/DDBJ whole genome shotgun (WGS) entry which is preliminary data.</text>
</comment>
<proteinExistence type="inferred from homology"/>
<feature type="domain" description="Aminotransferase class I/classII large" evidence="7">
    <location>
        <begin position="120"/>
        <end position="396"/>
    </location>
</feature>
<dbReference type="Gene3D" id="3.40.640.10">
    <property type="entry name" value="Type I PLP-dependent aspartate aminotransferase-like (Major domain)"/>
    <property type="match status" value="1"/>
</dbReference>
<reference evidence="8" key="1">
    <citation type="submission" date="2021-03" db="EMBL/GenBank/DDBJ databases">
        <authorList>
            <person name="Tagirdzhanova G."/>
        </authorList>
    </citation>
    <scope>NUCLEOTIDE SEQUENCE</scope>
</reference>
<evidence type="ECO:0000313" key="9">
    <source>
        <dbReference type="Proteomes" id="UP000664169"/>
    </source>
</evidence>
<sequence length="611" mass="68552">MTAEPSQELPAPIDLTHYFSEVAKNKTASPFKAFYKFFGIPGIGNFAGGLPNNNYFPFDTLEGVAALPERFKPTPPTPVKPPKQCADPDAGPRTEGSRVVVPKVSPDPNPLTKIDLKTALQYGDALGLPPLFAWIRKFTLEHLHPNVPYKNGPEVVLTTGNTDGFSKTLEALMNLWREGVDPVEERPGMLVEQYMYTPPAIRAKSYKANIVPVSMDRQGIMASGEGGLEDVLENWDSSHGRRPHLLYTVTIGQNPTGGVVSVQRRKEIYEVCVKYDVIIIEDEPYWYLQYPSANALSIKSRGHPVSEDAQPGCETYGSSGYPFLDSLVPSFLSVDYQGRVVRLDTFSKTIAPGCRLGWITAQPALIEKIYLSTQQTTQQPSGFVQSMVAQLLIGTEGALPPRESFFSSSNKTQNGWKVDGWVRWLEGLRGNYERRMNAMCNILEANKHVVKTGRRRKQTSHHNEQNQSTINTTDDDSEWRHVVKLQIYDFDYPMGGMFTWLHFIYETHPLADKFPHSKLSAAHWVLLTREPYRVLPAPGVLFSANEAIQAASGYQFMRLCFAAVDEAEIEPLTQRLVNGIHAFWAIKKSEEIDELLEESPWMEARLAELTL</sequence>
<organism evidence="8 9">
    <name type="scientific">Gomphillus americanus</name>
    <dbReference type="NCBI Taxonomy" id="1940652"/>
    <lineage>
        <taxon>Eukaryota</taxon>
        <taxon>Fungi</taxon>
        <taxon>Dikarya</taxon>
        <taxon>Ascomycota</taxon>
        <taxon>Pezizomycotina</taxon>
        <taxon>Lecanoromycetes</taxon>
        <taxon>OSLEUM clade</taxon>
        <taxon>Ostropomycetidae</taxon>
        <taxon>Ostropales</taxon>
        <taxon>Graphidaceae</taxon>
        <taxon>Gomphilloideae</taxon>
        <taxon>Gomphillus</taxon>
    </lineage>
</organism>
<comment type="cofactor">
    <cofactor evidence="1">
        <name>pyridoxal 5'-phosphate</name>
        <dbReference type="ChEBI" id="CHEBI:597326"/>
    </cofactor>
</comment>
<dbReference type="Proteomes" id="UP000664169">
    <property type="component" value="Unassembled WGS sequence"/>
</dbReference>
<gene>
    <name evidence="8" type="ORF">GOMPHAMPRED_006003</name>
</gene>